<proteinExistence type="predicted"/>
<evidence type="ECO:0008006" key="3">
    <source>
        <dbReference type="Google" id="ProtNLM"/>
    </source>
</evidence>
<dbReference type="EMBL" id="BQKI01000017">
    <property type="protein sequence ID" value="GJN10127.1"/>
    <property type="molecule type" value="Genomic_DNA"/>
</dbReference>
<sequence>MHGDLIECIAERVLAGDVADYVRFRSVCRSWRSCTVGPRGVGLSDVRFHPRRWMMFPEGHGLYPGHAKLRGRGRVRFFCGDTGAFVTVHLPIFKDHAELDNPDGLLLLQRDADTAVVLLNPFTGDVAELPQLYQHTPPQPRLSDEANLPYFRRVCAAVSVSPVTGTITVLVALENVCPRPHRRPELDAIELERQIRE</sequence>
<gene>
    <name evidence="1" type="primary">ga28192</name>
    <name evidence="1" type="ORF">PR202_ga28192</name>
</gene>
<reference evidence="1" key="2">
    <citation type="submission" date="2021-12" db="EMBL/GenBank/DDBJ databases">
        <title>Resequencing data analysis of finger millet.</title>
        <authorList>
            <person name="Hatakeyama M."/>
            <person name="Aluri S."/>
            <person name="Balachadran M.T."/>
            <person name="Sivarajan S.R."/>
            <person name="Poveda L."/>
            <person name="Shimizu-Inatsugi R."/>
            <person name="Schlapbach R."/>
            <person name="Sreeman S.M."/>
            <person name="Shimizu K.K."/>
        </authorList>
    </citation>
    <scope>NUCLEOTIDE SEQUENCE</scope>
</reference>
<keyword evidence="2" id="KW-1185">Reference proteome</keyword>
<dbReference type="PANTHER" id="PTHR33165">
    <property type="entry name" value="F-BOX DOMAIN CONTAINING PROTEIN-LIKE-RELATED"/>
    <property type="match status" value="1"/>
</dbReference>
<protein>
    <recommendedName>
        <fullName evidence="3">F-box protein</fullName>
    </recommendedName>
</protein>
<organism evidence="1 2">
    <name type="scientific">Eleusine coracana subsp. coracana</name>
    <dbReference type="NCBI Taxonomy" id="191504"/>
    <lineage>
        <taxon>Eukaryota</taxon>
        <taxon>Viridiplantae</taxon>
        <taxon>Streptophyta</taxon>
        <taxon>Embryophyta</taxon>
        <taxon>Tracheophyta</taxon>
        <taxon>Spermatophyta</taxon>
        <taxon>Magnoliopsida</taxon>
        <taxon>Liliopsida</taxon>
        <taxon>Poales</taxon>
        <taxon>Poaceae</taxon>
        <taxon>PACMAD clade</taxon>
        <taxon>Chloridoideae</taxon>
        <taxon>Cynodonteae</taxon>
        <taxon>Eleusininae</taxon>
        <taxon>Eleusine</taxon>
    </lineage>
</organism>
<reference evidence="1" key="1">
    <citation type="journal article" date="2018" name="DNA Res.">
        <title>Multiple hybrid de novo genome assembly of finger millet, an orphan allotetraploid crop.</title>
        <authorList>
            <person name="Hatakeyama M."/>
            <person name="Aluri S."/>
            <person name="Balachadran M.T."/>
            <person name="Sivarajan S.R."/>
            <person name="Patrignani A."/>
            <person name="Gruter S."/>
            <person name="Poveda L."/>
            <person name="Shimizu-Inatsugi R."/>
            <person name="Baeten J."/>
            <person name="Francoijs K.J."/>
            <person name="Nataraja K.N."/>
            <person name="Reddy Y.A.N."/>
            <person name="Phadnis S."/>
            <person name="Ravikumar R.L."/>
            <person name="Schlapbach R."/>
            <person name="Sreeman S.M."/>
            <person name="Shimizu K.K."/>
        </authorList>
    </citation>
    <scope>NUCLEOTIDE SEQUENCE</scope>
</reference>
<dbReference type="AlphaFoldDB" id="A0AAV5DHY7"/>
<accession>A0AAV5DHY7</accession>
<name>A0AAV5DHY7_ELECO</name>
<evidence type="ECO:0000313" key="2">
    <source>
        <dbReference type="Proteomes" id="UP001054889"/>
    </source>
</evidence>
<comment type="caution">
    <text evidence="1">The sequence shown here is derived from an EMBL/GenBank/DDBJ whole genome shotgun (WGS) entry which is preliminary data.</text>
</comment>
<evidence type="ECO:0000313" key="1">
    <source>
        <dbReference type="EMBL" id="GJN10127.1"/>
    </source>
</evidence>
<dbReference type="Proteomes" id="UP001054889">
    <property type="component" value="Unassembled WGS sequence"/>
</dbReference>